<sequence>MDARCPIPSNTSEPASLYSSFVHERSSLDQLAELGSWTRRLTDQDSDAFFVSKKSRFVYFLLPWKGEREEGFLFTRCALRFFCRAVFKDDD</sequence>
<protein>
    <submittedName>
        <fullName evidence="1">Predicted protein</fullName>
    </submittedName>
</protein>
<reference evidence="1" key="1">
    <citation type="journal article" date="2011" name="Plant Physiol.">
        <title>Comprehensive sequence analysis of 24,783 barley full-length cDNAs derived from 12 clone libraries.</title>
        <authorList>
            <person name="Matsumoto T."/>
            <person name="Tanaka T."/>
            <person name="Sakai H."/>
            <person name="Amano N."/>
            <person name="Kanamori H."/>
            <person name="Kurita K."/>
            <person name="Kikuta A."/>
            <person name="Kamiya K."/>
            <person name="Yamamoto M."/>
            <person name="Ikawa H."/>
            <person name="Fujii N."/>
            <person name="Hori K."/>
            <person name="Itoh T."/>
            <person name="Sato K."/>
        </authorList>
    </citation>
    <scope>NUCLEOTIDE SEQUENCE</scope>
    <source>
        <tissue evidence="1">Shoot and root</tissue>
    </source>
</reference>
<name>F2DVS6_HORVV</name>
<proteinExistence type="evidence at transcript level"/>
<accession>F2DVS6</accession>
<evidence type="ECO:0000313" key="1">
    <source>
        <dbReference type="EMBL" id="BAJ99197.1"/>
    </source>
</evidence>
<organism evidence="1">
    <name type="scientific">Hordeum vulgare subsp. vulgare</name>
    <name type="common">Domesticated barley</name>
    <dbReference type="NCBI Taxonomy" id="112509"/>
    <lineage>
        <taxon>Eukaryota</taxon>
        <taxon>Viridiplantae</taxon>
        <taxon>Streptophyta</taxon>
        <taxon>Embryophyta</taxon>
        <taxon>Tracheophyta</taxon>
        <taxon>Spermatophyta</taxon>
        <taxon>Magnoliopsida</taxon>
        <taxon>Liliopsida</taxon>
        <taxon>Poales</taxon>
        <taxon>Poaceae</taxon>
        <taxon>BOP clade</taxon>
        <taxon>Pooideae</taxon>
        <taxon>Triticodae</taxon>
        <taxon>Triticeae</taxon>
        <taxon>Hordeinae</taxon>
        <taxon>Hordeum</taxon>
    </lineage>
</organism>
<dbReference type="EMBL" id="AK367994">
    <property type="protein sequence ID" value="BAJ99197.1"/>
    <property type="molecule type" value="mRNA"/>
</dbReference>
<dbReference type="AlphaFoldDB" id="F2DVS6"/>